<dbReference type="EMBL" id="CP062229">
    <property type="protein sequence ID" value="UVC18244.1"/>
    <property type="molecule type" value="Genomic_DNA"/>
</dbReference>
<sequence>MLRPSSAEWPIWHDDPGQNEQSRGGLMPLRHDIALTHYLEKQRACRVSTVRPFDFRTTAIRACALIPRLGRDFFRRLHPFKRRIAMKNALKLTDDIGLRLAQIEAEISNSFWRR</sequence>
<evidence type="ECO:0000313" key="2">
    <source>
        <dbReference type="EMBL" id="UVC18244.1"/>
    </source>
</evidence>
<organism evidence="2 3">
    <name type="scientific">Mesorhizobium onobrychidis</name>
    <dbReference type="NCBI Taxonomy" id="2775404"/>
    <lineage>
        <taxon>Bacteria</taxon>
        <taxon>Pseudomonadati</taxon>
        <taxon>Pseudomonadota</taxon>
        <taxon>Alphaproteobacteria</taxon>
        <taxon>Hyphomicrobiales</taxon>
        <taxon>Phyllobacteriaceae</taxon>
        <taxon>Mesorhizobium</taxon>
    </lineage>
</organism>
<keyword evidence="3" id="KW-1185">Reference proteome</keyword>
<evidence type="ECO:0000313" key="3">
    <source>
        <dbReference type="Proteomes" id="UP001058098"/>
    </source>
</evidence>
<dbReference type="Proteomes" id="UP001058098">
    <property type="component" value="Chromosome"/>
</dbReference>
<dbReference type="RefSeq" id="WP_258123125.1">
    <property type="nucleotide sequence ID" value="NZ_CP062229.1"/>
</dbReference>
<protein>
    <submittedName>
        <fullName evidence="2">Uncharacterized protein</fullName>
    </submittedName>
</protein>
<reference evidence="2" key="1">
    <citation type="submission" date="2020-09" db="EMBL/GenBank/DDBJ databases">
        <title>Rhizobia associated with sainfoin plants.</title>
        <authorList>
            <person name="Asharfi S."/>
            <person name="Kuzmanovic N."/>
            <person name="Bunk B."/>
            <person name="Sproeer C."/>
            <person name="Becker M."/>
            <person name="Thuenen T."/>
        </authorList>
    </citation>
    <scope>NUCLEOTIDE SEQUENCE</scope>
    <source>
        <strain evidence="2">OM4</strain>
    </source>
</reference>
<evidence type="ECO:0000256" key="1">
    <source>
        <dbReference type="SAM" id="MobiDB-lite"/>
    </source>
</evidence>
<feature type="region of interest" description="Disordered" evidence="1">
    <location>
        <begin position="1"/>
        <end position="24"/>
    </location>
</feature>
<accession>A0ABY5R4Y4</accession>
<name>A0ABY5R4Y4_9HYPH</name>
<proteinExistence type="predicted"/>
<gene>
    <name evidence="2" type="ORF">IHQ72_14855</name>
</gene>